<organism evidence="1">
    <name type="scientific">uncultured Mycobacterium sp</name>
    <dbReference type="NCBI Taxonomy" id="171292"/>
    <lineage>
        <taxon>Bacteria</taxon>
        <taxon>Bacillati</taxon>
        <taxon>Actinomycetota</taxon>
        <taxon>Actinomycetes</taxon>
        <taxon>Mycobacteriales</taxon>
        <taxon>Mycobacteriaceae</taxon>
        <taxon>Mycobacterium</taxon>
        <taxon>environmental samples</taxon>
    </lineage>
</organism>
<evidence type="ECO:0000313" key="1">
    <source>
        <dbReference type="EMBL" id="SBS78637.1"/>
    </source>
</evidence>
<dbReference type="EMBL" id="FLQS01000056">
    <property type="protein sequence ID" value="SBS78637.1"/>
    <property type="molecule type" value="Genomic_DNA"/>
</dbReference>
<name>A0A1Y5PIS0_9MYCO</name>
<dbReference type="AlphaFoldDB" id="A0A1Y5PIS0"/>
<accession>A0A1Y5PIS0</accession>
<reference evidence="1" key="1">
    <citation type="submission" date="2016-03" db="EMBL/GenBank/DDBJ databases">
        <authorList>
            <person name="Ploux O."/>
        </authorList>
    </citation>
    <scope>NUCLEOTIDE SEQUENCE</scope>
    <source>
        <strain evidence="1">UC10</strain>
    </source>
</reference>
<proteinExistence type="predicted"/>
<gene>
    <name evidence="1" type="ORF">MHPYR_60125</name>
</gene>
<sequence>MVCPRRQWGCVIGWRRGVGARVAPMYRPVPELGSAAVATNVKVATNFRRGQPIFSKL</sequence>
<protein>
    <submittedName>
        <fullName evidence="1">Uncharacterized protein</fullName>
    </submittedName>
</protein>